<feature type="domain" description="Cupin type-2" evidence="1">
    <location>
        <begin position="43"/>
        <end position="102"/>
    </location>
</feature>
<dbReference type="Pfam" id="PF07883">
    <property type="entry name" value="Cupin_2"/>
    <property type="match status" value="1"/>
</dbReference>
<protein>
    <recommendedName>
        <fullName evidence="1">Cupin type-2 domain-containing protein</fullName>
    </recommendedName>
</protein>
<dbReference type="InterPro" id="IPR013096">
    <property type="entry name" value="Cupin_2"/>
</dbReference>
<dbReference type="PANTHER" id="PTHR36440">
    <property type="entry name" value="PUTATIVE (AFU_ORTHOLOGUE AFUA_8G07350)-RELATED"/>
    <property type="match status" value="1"/>
</dbReference>
<dbReference type="InterPro" id="IPR053146">
    <property type="entry name" value="QDO-like"/>
</dbReference>
<dbReference type="Gene3D" id="2.60.120.10">
    <property type="entry name" value="Jelly Rolls"/>
    <property type="match status" value="1"/>
</dbReference>
<organism evidence="2">
    <name type="scientific">uncultured bacterium BAC AB649/1850</name>
    <dbReference type="NCBI Taxonomy" id="1037453"/>
    <lineage>
        <taxon>Bacteria</taxon>
        <taxon>environmental samples</taxon>
    </lineage>
</organism>
<name>F6K0X2_9BACT</name>
<evidence type="ECO:0000259" key="1">
    <source>
        <dbReference type="Pfam" id="PF07883"/>
    </source>
</evidence>
<dbReference type="InterPro" id="IPR014710">
    <property type="entry name" value="RmlC-like_jellyroll"/>
</dbReference>
<dbReference type="SUPFAM" id="SSF51182">
    <property type="entry name" value="RmlC-like cupins"/>
    <property type="match status" value="1"/>
</dbReference>
<sequence length="179" mass="18806">MTTIVLPGDRPAGRRGFEIVLPGTATDGAAALVEARVVGATAGPPLHTHPNSEETYFVIGGALLMYVDGEVVEIGAGGLAHISRGSQHTWATKAGVDAHFITLHMPGGYEQYHPTALRVEHERGGPLTQADLFEIAKGFDWKLAGDAPFRLTPFGELVEAARADAEAERAEAELAGANA</sequence>
<reference evidence="2" key="1">
    <citation type="submission" date="2010-05" db="EMBL/GenBank/DDBJ databases">
        <title>Fluostatin gene cluster.</title>
        <authorList>
            <person name="Feng Z."/>
            <person name="Brady S.F."/>
        </authorList>
    </citation>
    <scope>NUCLEOTIDE SEQUENCE</scope>
</reference>
<proteinExistence type="predicted"/>
<accession>F6K0X2</accession>
<evidence type="ECO:0000313" key="2">
    <source>
        <dbReference type="EMBL" id="AEE65475.1"/>
    </source>
</evidence>
<dbReference type="InterPro" id="IPR011051">
    <property type="entry name" value="RmlC_Cupin_sf"/>
</dbReference>
<dbReference type="PANTHER" id="PTHR36440:SF1">
    <property type="entry name" value="PUTATIVE (AFU_ORTHOLOGUE AFUA_8G07350)-RELATED"/>
    <property type="match status" value="1"/>
</dbReference>
<dbReference type="EMBL" id="HM193369">
    <property type="protein sequence ID" value="AEE65475.1"/>
    <property type="molecule type" value="Genomic_DNA"/>
</dbReference>
<dbReference type="AlphaFoldDB" id="F6K0X2"/>